<comment type="pathway">
    <text evidence="1">Cofactor biosynthesis; adenosylcobalamin biosynthesis.</text>
</comment>
<dbReference type="Proteomes" id="UP000179769">
    <property type="component" value="Unassembled WGS sequence"/>
</dbReference>
<feature type="domain" description="Tetrapyrrole methylase" evidence="6">
    <location>
        <begin position="351"/>
        <end position="555"/>
    </location>
</feature>
<sequence>MVALVAVTAAGRAAAGDLTRRWPTARLYPGRPRDAITAALADGVTGIVCFLATGATVRLLDGLLRGKDHDPGVVCVDEARRFAVALCGGHAGGANRLAEQVADALGATPVITTASDATGVSALDGFGAELGFTVEPGSELAAVGTAVLSGHPVALHADAVWPLPPLPPSVTTTITGAVDGGAVGVEGTVVASMHVTDRLLGAPPDGAGPRVVYRPPSLVVGVGASRGAPADEIDALIDTALAGAGLSPLAVTHLASVTAKADEVGLLEVARRRGWPLVVHPPQALAVVTVPHPSEVVRAAVGTPSVAEAASLLPASPPTGVPAVTAQLVVAKQVSAHATVAVARHRPRGRLAVVGLGPGDRRLLTPAARAELARARIVVGLDQYVRSVADLLPAGVTVLDSGLGDEQARAETAVAHARAGHAVALIGSGDAGVYAMGSPALDLADGSFDVVAVPGVTAALAAAALLGAPLGHDHALISLSDLHTPWERIVGRVRAVAEADLVVAFYNPRSRTRRHQLPAALDVLAAHRSAGTPVGIVTDAFRPGQRITVTTLGALTDRTATQDGAGGAGERERLLDLVGMTTTVVVGSSQTRLRAGLVVTPRDYTWR</sequence>
<evidence type="ECO:0000256" key="4">
    <source>
        <dbReference type="ARBA" id="ARBA00022679"/>
    </source>
</evidence>
<dbReference type="Gene3D" id="3.30.950.10">
    <property type="entry name" value="Methyltransferase, Cobalt-precorrin-4 Transmethylase, Domain 2"/>
    <property type="match status" value="1"/>
</dbReference>
<dbReference type="InterPro" id="IPR021744">
    <property type="entry name" value="CbiG_N"/>
</dbReference>
<gene>
    <name evidence="9" type="ORF">BBK14_19225</name>
</gene>
<dbReference type="GO" id="GO:0008168">
    <property type="term" value="F:methyltransferase activity"/>
    <property type="evidence" value="ECO:0007669"/>
    <property type="project" value="UniProtKB-KW"/>
</dbReference>
<dbReference type="InterPro" id="IPR006363">
    <property type="entry name" value="Cbl_synth_CobJ/CibH_dom"/>
</dbReference>
<evidence type="ECO:0000313" key="10">
    <source>
        <dbReference type="Proteomes" id="UP000179769"/>
    </source>
</evidence>
<evidence type="ECO:0000256" key="2">
    <source>
        <dbReference type="ARBA" id="ARBA00022573"/>
    </source>
</evidence>
<dbReference type="Gene3D" id="3.40.1010.10">
    <property type="entry name" value="Cobalt-precorrin-4 Transmethylase, Domain 1"/>
    <property type="match status" value="1"/>
</dbReference>
<dbReference type="InterPro" id="IPR000878">
    <property type="entry name" value="4pyrrol_Mease"/>
</dbReference>
<dbReference type="GO" id="GO:0032259">
    <property type="term" value="P:methylation"/>
    <property type="evidence" value="ECO:0007669"/>
    <property type="project" value="UniProtKB-KW"/>
</dbReference>
<dbReference type="InterPro" id="IPR038029">
    <property type="entry name" value="GbiG_N_sf"/>
</dbReference>
<keyword evidence="10" id="KW-1185">Reference proteome</keyword>
<evidence type="ECO:0000259" key="7">
    <source>
        <dbReference type="Pfam" id="PF01890"/>
    </source>
</evidence>
<dbReference type="PANTHER" id="PTHR47036:SF1">
    <property type="entry name" value="COBALT-FACTOR III C(17)-METHYLTRANSFERASE-RELATED"/>
    <property type="match status" value="1"/>
</dbReference>
<reference evidence="10" key="1">
    <citation type="submission" date="2016-07" db="EMBL/GenBank/DDBJ databases">
        <title>Frankia sp. NRRL B-16219 Genome sequencing.</title>
        <authorList>
            <person name="Ghodhbane-Gtari F."/>
            <person name="Swanson E."/>
            <person name="Gueddou A."/>
            <person name="Louati M."/>
            <person name="Nouioui I."/>
            <person name="Hezbri K."/>
            <person name="Abebe-Akele F."/>
            <person name="Simpson S."/>
            <person name="Morris K."/>
            <person name="Thomas K."/>
            <person name="Gtari M."/>
            <person name="Tisa L.S."/>
        </authorList>
    </citation>
    <scope>NUCLEOTIDE SEQUENCE [LARGE SCALE GENOMIC DNA]</scope>
    <source>
        <strain evidence="10">NRRL B-16219</strain>
    </source>
</reference>
<dbReference type="PANTHER" id="PTHR47036">
    <property type="entry name" value="COBALT-FACTOR III C(17)-METHYLTRANSFERASE-RELATED"/>
    <property type="match status" value="1"/>
</dbReference>
<evidence type="ECO:0000313" key="9">
    <source>
        <dbReference type="EMBL" id="OHV27801.1"/>
    </source>
</evidence>
<dbReference type="InterPro" id="IPR014776">
    <property type="entry name" value="4pyrrole_Mease_sub2"/>
</dbReference>
<dbReference type="InterPro" id="IPR002750">
    <property type="entry name" value="CobE/GbiG_C"/>
</dbReference>
<dbReference type="Gene3D" id="3.40.50.11220">
    <property type="match status" value="1"/>
</dbReference>
<dbReference type="UniPathway" id="UPA00148"/>
<keyword evidence="4 9" id="KW-0808">Transferase</keyword>
<dbReference type="Pfam" id="PF01890">
    <property type="entry name" value="CbiG_C"/>
    <property type="match status" value="1"/>
</dbReference>
<dbReference type="Gene3D" id="3.30.420.180">
    <property type="entry name" value="CobE/GbiG C-terminal domain"/>
    <property type="match status" value="1"/>
</dbReference>
<dbReference type="InterPro" id="IPR035996">
    <property type="entry name" value="4pyrrol_Methylase_sf"/>
</dbReference>
<protein>
    <submittedName>
        <fullName evidence="9">Precorrin-3B C(17)-methyltransferase</fullName>
    </submittedName>
</protein>
<evidence type="ECO:0000256" key="1">
    <source>
        <dbReference type="ARBA" id="ARBA00004953"/>
    </source>
</evidence>
<dbReference type="Pfam" id="PF11760">
    <property type="entry name" value="CbiG_N"/>
    <property type="match status" value="1"/>
</dbReference>
<feature type="domain" description="Cobalamin synthesis G N-terminal" evidence="8">
    <location>
        <begin position="40"/>
        <end position="116"/>
    </location>
</feature>
<dbReference type="InterPro" id="IPR014777">
    <property type="entry name" value="4pyrrole_Mease_sub1"/>
</dbReference>
<dbReference type="AlphaFoldDB" id="A0A1S1Q2S4"/>
<feature type="domain" description="CobE/GbiG C-terminal" evidence="7">
    <location>
        <begin position="218"/>
        <end position="343"/>
    </location>
</feature>
<dbReference type="InterPro" id="IPR051810">
    <property type="entry name" value="Precorrin_MeTrfase"/>
</dbReference>
<proteinExistence type="predicted"/>
<dbReference type="SUPFAM" id="SSF159672">
    <property type="entry name" value="CbiG N-terminal domain-like"/>
    <property type="match status" value="1"/>
</dbReference>
<keyword evidence="2" id="KW-0169">Cobalamin biosynthesis</keyword>
<keyword evidence="3 9" id="KW-0489">Methyltransferase</keyword>
<dbReference type="EMBL" id="MAXA01000217">
    <property type="protein sequence ID" value="OHV27801.1"/>
    <property type="molecule type" value="Genomic_DNA"/>
</dbReference>
<dbReference type="GO" id="GO:0009236">
    <property type="term" value="P:cobalamin biosynthetic process"/>
    <property type="evidence" value="ECO:0007669"/>
    <property type="project" value="UniProtKB-UniPathway"/>
</dbReference>
<accession>A0A1S1Q2S4</accession>
<dbReference type="InterPro" id="IPR036518">
    <property type="entry name" value="CobE/GbiG_C_sf"/>
</dbReference>
<evidence type="ECO:0000256" key="5">
    <source>
        <dbReference type="ARBA" id="ARBA00022691"/>
    </source>
</evidence>
<dbReference type="NCBIfam" id="TIGR01466">
    <property type="entry name" value="cobJ_cbiH"/>
    <property type="match status" value="1"/>
</dbReference>
<dbReference type="SUPFAM" id="SSF159664">
    <property type="entry name" value="CobE/GbiG C-terminal domain-like"/>
    <property type="match status" value="1"/>
</dbReference>
<name>A0A1S1Q2S4_9ACTN</name>
<comment type="caution">
    <text evidence="9">The sequence shown here is derived from an EMBL/GenBank/DDBJ whole genome shotgun (WGS) entry which is preliminary data.</text>
</comment>
<evidence type="ECO:0000259" key="6">
    <source>
        <dbReference type="Pfam" id="PF00590"/>
    </source>
</evidence>
<keyword evidence="5" id="KW-0949">S-adenosyl-L-methionine</keyword>
<dbReference type="SUPFAM" id="SSF53790">
    <property type="entry name" value="Tetrapyrrole methylase"/>
    <property type="match status" value="1"/>
</dbReference>
<dbReference type="Pfam" id="PF00590">
    <property type="entry name" value="TP_methylase"/>
    <property type="match status" value="1"/>
</dbReference>
<evidence type="ECO:0000256" key="3">
    <source>
        <dbReference type="ARBA" id="ARBA00022603"/>
    </source>
</evidence>
<organism evidence="9 10">
    <name type="scientific">Parafrankia soli</name>
    <dbReference type="NCBI Taxonomy" id="2599596"/>
    <lineage>
        <taxon>Bacteria</taxon>
        <taxon>Bacillati</taxon>
        <taxon>Actinomycetota</taxon>
        <taxon>Actinomycetes</taxon>
        <taxon>Frankiales</taxon>
        <taxon>Frankiaceae</taxon>
        <taxon>Parafrankia</taxon>
    </lineage>
</organism>
<dbReference type="CDD" id="cd11646">
    <property type="entry name" value="Precorrin_3B_C17_MT"/>
    <property type="match status" value="1"/>
</dbReference>
<evidence type="ECO:0000259" key="8">
    <source>
        <dbReference type="Pfam" id="PF11760"/>
    </source>
</evidence>